<accession>A0A069P210</accession>
<dbReference type="EMBL" id="BMEG01000006">
    <property type="protein sequence ID" value="GGD81416.1"/>
    <property type="molecule type" value="Genomic_DNA"/>
</dbReference>
<sequence>MMRIEKIRLVIADGQPAVLTGLQAWFEGRGRYCIAASAKSAGQLLAQIDDARGDLIIIGDALGDTHELLRALRERHPHMPVVVLTSESDPRTLLAMQHAGARGIASTRDELRELGRMCDRVLSGAEGVVSRRIAGFLQATDERGVRQDYAHVRMRVRPFNAATISC</sequence>
<dbReference type="InterPro" id="IPR051015">
    <property type="entry name" value="EvgA-like"/>
</dbReference>
<dbReference type="InterPro" id="IPR001789">
    <property type="entry name" value="Sig_transdc_resp-reg_receiver"/>
</dbReference>
<dbReference type="Pfam" id="PF00072">
    <property type="entry name" value="Response_reg"/>
    <property type="match status" value="1"/>
</dbReference>
<evidence type="ECO:0000313" key="3">
    <source>
        <dbReference type="EMBL" id="GGD81416.1"/>
    </source>
</evidence>
<reference evidence="3" key="1">
    <citation type="journal article" date="2014" name="Int. J. Syst. Evol. Microbiol.">
        <title>Complete genome of a new Firmicutes species belonging to the dominant human colonic microbiota ('Ruminococcus bicirculans') reveals two chromosomes and a selective capacity to utilize plant glucans.</title>
        <authorList>
            <consortium name="NISC Comparative Sequencing Program"/>
            <person name="Wegmann U."/>
            <person name="Louis P."/>
            <person name="Goesmann A."/>
            <person name="Henrissat B."/>
            <person name="Duncan S.H."/>
            <person name="Flint H.J."/>
        </authorList>
    </citation>
    <scope>NUCLEOTIDE SEQUENCE</scope>
    <source>
        <strain evidence="3">CGMCC 1.11013</strain>
    </source>
</reference>
<evidence type="ECO:0000313" key="4">
    <source>
        <dbReference type="EMBL" id="KDR34623.1"/>
    </source>
</evidence>
<dbReference type="GO" id="GO:0000160">
    <property type="term" value="P:phosphorelay signal transduction system"/>
    <property type="evidence" value="ECO:0007669"/>
    <property type="project" value="InterPro"/>
</dbReference>
<gene>
    <name evidence="4" type="ORF">BG57_05080</name>
    <name evidence="3" type="ORF">GCM10010985_39900</name>
</gene>
<evidence type="ECO:0000259" key="2">
    <source>
        <dbReference type="PROSITE" id="PS50110"/>
    </source>
</evidence>
<dbReference type="Proteomes" id="UP000027439">
    <property type="component" value="Unassembled WGS sequence"/>
</dbReference>
<comment type="caution">
    <text evidence="1">Lacks conserved residue(s) required for the propagation of feature annotation.</text>
</comment>
<dbReference type="Gene3D" id="3.40.50.2300">
    <property type="match status" value="1"/>
</dbReference>
<reference evidence="4 5" key="2">
    <citation type="submission" date="2014-03" db="EMBL/GenBank/DDBJ databases">
        <title>Draft Genome Sequences of Four Burkholderia Strains.</title>
        <authorList>
            <person name="Liu X.Y."/>
            <person name="Li C.X."/>
            <person name="Xu J.H."/>
        </authorList>
    </citation>
    <scope>NUCLEOTIDE SEQUENCE [LARGE SCALE GENOMIC DNA]</scope>
    <source>
        <strain evidence="4 5">R27</strain>
    </source>
</reference>
<dbReference type="RefSeq" id="WP_035965467.1">
    <property type="nucleotide sequence ID" value="NZ_BMEG01000006.1"/>
</dbReference>
<comment type="caution">
    <text evidence="4">The sequence shown here is derived from an EMBL/GenBank/DDBJ whole genome shotgun (WGS) entry which is preliminary data.</text>
</comment>
<evidence type="ECO:0000256" key="1">
    <source>
        <dbReference type="PROSITE-ProRule" id="PRU00169"/>
    </source>
</evidence>
<dbReference type="eggNOG" id="COG2197">
    <property type="taxonomic scope" value="Bacteria"/>
</dbReference>
<dbReference type="STRING" id="1071679.BG57_05080"/>
<dbReference type="SUPFAM" id="SSF52172">
    <property type="entry name" value="CheY-like"/>
    <property type="match status" value="1"/>
</dbReference>
<feature type="domain" description="Response regulatory" evidence="2">
    <location>
        <begin position="8"/>
        <end position="122"/>
    </location>
</feature>
<name>A0A069P210_9BURK</name>
<protein>
    <submittedName>
        <fullName evidence="4">Response regulator</fullName>
    </submittedName>
</protein>
<organism evidence="4 5">
    <name type="scientific">Caballeronia grimmiae</name>
    <dbReference type="NCBI Taxonomy" id="1071679"/>
    <lineage>
        <taxon>Bacteria</taxon>
        <taxon>Pseudomonadati</taxon>
        <taxon>Pseudomonadota</taxon>
        <taxon>Betaproteobacteria</taxon>
        <taxon>Burkholderiales</taxon>
        <taxon>Burkholderiaceae</taxon>
        <taxon>Caballeronia</taxon>
    </lineage>
</organism>
<dbReference type="AlphaFoldDB" id="A0A069P210"/>
<evidence type="ECO:0000313" key="5">
    <source>
        <dbReference type="Proteomes" id="UP000027439"/>
    </source>
</evidence>
<dbReference type="PROSITE" id="PS50110">
    <property type="entry name" value="RESPONSE_REGULATORY"/>
    <property type="match status" value="1"/>
</dbReference>
<dbReference type="OrthoDB" id="9129490at2"/>
<dbReference type="InterPro" id="IPR011006">
    <property type="entry name" value="CheY-like_superfamily"/>
</dbReference>
<dbReference type="PANTHER" id="PTHR45566">
    <property type="entry name" value="HTH-TYPE TRANSCRIPTIONAL REGULATOR YHJB-RELATED"/>
    <property type="match status" value="1"/>
</dbReference>
<dbReference type="EMBL" id="JFHE01000012">
    <property type="protein sequence ID" value="KDR34623.1"/>
    <property type="molecule type" value="Genomic_DNA"/>
</dbReference>
<keyword evidence="6" id="KW-1185">Reference proteome</keyword>
<dbReference type="PANTHER" id="PTHR45566:SF1">
    <property type="entry name" value="HTH-TYPE TRANSCRIPTIONAL REGULATOR YHJB-RELATED"/>
    <property type="match status" value="1"/>
</dbReference>
<proteinExistence type="predicted"/>
<reference evidence="6" key="3">
    <citation type="journal article" date="2019" name="Int. J. Syst. Evol. Microbiol.">
        <title>The Global Catalogue of Microorganisms (GCM) 10K type strain sequencing project: providing services to taxonomists for standard genome sequencing and annotation.</title>
        <authorList>
            <consortium name="The Broad Institute Genomics Platform"/>
            <consortium name="The Broad Institute Genome Sequencing Center for Infectious Disease"/>
            <person name="Wu L."/>
            <person name="Ma J."/>
        </authorList>
    </citation>
    <scope>NUCLEOTIDE SEQUENCE [LARGE SCALE GENOMIC DNA]</scope>
    <source>
        <strain evidence="6">CGMCC 1.11013</strain>
    </source>
</reference>
<dbReference type="Proteomes" id="UP000597138">
    <property type="component" value="Unassembled WGS sequence"/>
</dbReference>
<reference evidence="3" key="4">
    <citation type="submission" date="2024-05" db="EMBL/GenBank/DDBJ databases">
        <authorList>
            <person name="Sun Q."/>
            <person name="Zhou Y."/>
        </authorList>
    </citation>
    <scope>NUCLEOTIDE SEQUENCE</scope>
    <source>
        <strain evidence="3">CGMCC 1.11013</strain>
    </source>
</reference>
<evidence type="ECO:0000313" key="6">
    <source>
        <dbReference type="Proteomes" id="UP000597138"/>
    </source>
</evidence>